<evidence type="ECO:0000259" key="2">
    <source>
        <dbReference type="PROSITE" id="PS51704"/>
    </source>
</evidence>
<feature type="chain" id="PRO_5034457580" evidence="1">
    <location>
        <begin position="20"/>
        <end position="316"/>
    </location>
</feature>
<keyword evidence="1" id="KW-0732">Signal</keyword>
<protein>
    <submittedName>
        <fullName evidence="3">FMN-dependent dehydrogenase family protein</fullName>
    </submittedName>
    <submittedName>
        <fullName evidence="4">Glycerophosphodiester phosphodiesterase</fullName>
    </submittedName>
</protein>
<proteinExistence type="predicted"/>
<name>A0A386HGH5_9GAMM</name>
<dbReference type="InterPro" id="IPR017946">
    <property type="entry name" value="PLC-like_Pdiesterase_TIM-brl"/>
</dbReference>
<gene>
    <name evidence="3" type="ORF">CH54_3591</name>
    <name evidence="4" type="ORF">DXZ79_15245</name>
</gene>
<keyword evidence="5" id="KW-1185">Reference proteome</keyword>
<dbReference type="PANTHER" id="PTHR46211:SF10">
    <property type="entry name" value="EXPORTED PROTEIN"/>
    <property type="match status" value="1"/>
</dbReference>
<evidence type="ECO:0000313" key="5">
    <source>
        <dbReference type="Proteomes" id="UP000031883"/>
    </source>
</evidence>
<organism evidence="4 6">
    <name type="scientific">Yersinia rochesterensis</name>
    <dbReference type="NCBI Taxonomy" id="1604335"/>
    <lineage>
        <taxon>Bacteria</taxon>
        <taxon>Pseudomonadati</taxon>
        <taxon>Pseudomonadota</taxon>
        <taxon>Gammaproteobacteria</taxon>
        <taxon>Enterobacterales</taxon>
        <taxon>Yersiniaceae</taxon>
        <taxon>Yersinia</taxon>
    </lineage>
</organism>
<dbReference type="GO" id="GO:0006629">
    <property type="term" value="P:lipid metabolic process"/>
    <property type="evidence" value="ECO:0007669"/>
    <property type="project" value="InterPro"/>
</dbReference>
<sequence>MRNYIMATLLLSASCVTNANSASSTAPQQTPQIIAHRGGTADAPENTIPAIKKALANGADAIWITIQLSKDNIPVLYRPSELQELTDKSGKVSSYTAQQLAQADASFKYNKTHNIQPKTGSHIGIPTLDNVLKTFPKTQFYLDIKSPDADPVTLAKALKKTLDATSKNEENRLSRTRVYSTDDNYLTALDKVNESSDAAHKIQRFESRDFTRTQLANITMDHKCELPADNKERWYGLELHRKVEVVEKYTLGEGRSNAILSWDKEAVDCFRKNTNAHIIFFGINTPEDYHKAKELGANGVMVDSPAKFKKIIHDNK</sequence>
<dbReference type="PROSITE" id="PS51257">
    <property type="entry name" value="PROKAR_LIPOPROTEIN"/>
    <property type="match status" value="1"/>
</dbReference>
<dbReference type="SUPFAM" id="SSF51695">
    <property type="entry name" value="PLC-like phosphodiesterases"/>
    <property type="match status" value="1"/>
</dbReference>
<dbReference type="GeneID" id="82552100"/>
<feature type="domain" description="GP-PDE" evidence="2">
    <location>
        <begin position="31"/>
        <end position="312"/>
    </location>
</feature>
<dbReference type="RefSeq" id="WP_038631364.1">
    <property type="nucleotide sequence ID" value="NZ_CABHXS010000026.1"/>
</dbReference>
<reference evidence="3 5" key="1">
    <citation type="journal article" date="2015" name="Genome Announc.">
        <title>Thirty-Two Complete Genome Assemblies of Nine Yersinia Species, Including Y. pestis, Y. pseudotuberculosis, and Y. enterocolitica.</title>
        <authorList>
            <person name="Johnson S.L."/>
            <person name="Daligault H.E."/>
            <person name="Davenport K.W."/>
            <person name="Jaissle J."/>
            <person name="Frey K.G."/>
            <person name="Ladner J.T."/>
            <person name="Broomall S.M."/>
            <person name="Bishop-Lilly K.A."/>
            <person name="Bruce D.C."/>
            <person name="Coyne S.R."/>
            <person name="Gibbons H.S."/>
            <person name="Lo C.C."/>
            <person name="Munk A.C."/>
            <person name="Rosenzweig C.N."/>
            <person name="Koroleva G.I."/>
            <person name="Palacios G.F."/>
            <person name="Redden C.L."/>
            <person name="Xu Y."/>
            <person name="Minogue T.D."/>
            <person name="Chain P.S."/>
        </authorList>
    </citation>
    <scope>NUCLEOTIDE SEQUENCE [LARGE SCALE GENOMIC DNA]</scope>
    <source>
        <strain evidence="3 5">Y231</strain>
    </source>
</reference>
<evidence type="ECO:0000313" key="3">
    <source>
        <dbReference type="EMBL" id="AJJ34921.1"/>
    </source>
</evidence>
<evidence type="ECO:0000313" key="4">
    <source>
        <dbReference type="EMBL" id="AYD44932.1"/>
    </source>
</evidence>
<dbReference type="AlphaFoldDB" id="A0A386HGH5"/>
<feature type="signal peptide" evidence="1">
    <location>
        <begin position="1"/>
        <end position="19"/>
    </location>
</feature>
<dbReference type="Pfam" id="PF03009">
    <property type="entry name" value="GDPD"/>
    <property type="match status" value="1"/>
</dbReference>
<dbReference type="GO" id="GO:0008081">
    <property type="term" value="F:phosphoric diester hydrolase activity"/>
    <property type="evidence" value="ECO:0007669"/>
    <property type="project" value="InterPro"/>
</dbReference>
<dbReference type="EMBL" id="CP009997">
    <property type="protein sequence ID" value="AJJ34921.1"/>
    <property type="molecule type" value="Genomic_DNA"/>
</dbReference>
<reference evidence="4 6" key="2">
    <citation type="submission" date="2018-09" db="EMBL/GenBank/DDBJ databases">
        <title>Yersinia kristensenii subsp. rochesterensis subsp. nov., Isolated from Human Feces.</title>
        <authorList>
            <person name="Cunningham S.A."/>
            <person name="Jeraldo P."/>
            <person name="Patel R."/>
        </authorList>
    </citation>
    <scope>NUCLEOTIDE SEQUENCE [LARGE SCALE GENOMIC DNA]</scope>
    <source>
        <strain evidence="4 6">ATCC BAA-2637</strain>
    </source>
</reference>
<accession>A0A386HGH5</accession>
<dbReference type="Proteomes" id="UP000031883">
    <property type="component" value="Chromosome"/>
</dbReference>
<dbReference type="Gene3D" id="3.20.20.190">
    <property type="entry name" value="Phosphatidylinositol (PI) phosphodiesterase"/>
    <property type="match status" value="1"/>
</dbReference>
<dbReference type="EMBL" id="CP032482">
    <property type="protein sequence ID" value="AYD44932.1"/>
    <property type="molecule type" value="Genomic_DNA"/>
</dbReference>
<dbReference type="PANTHER" id="PTHR46211">
    <property type="entry name" value="GLYCEROPHOSPHORYL DIESTER PHOSPHODIESTERASE"/>
    <property type="match status" value="1"/>
</dbReference>
<evidence type="ECO:0000313" key="6">
    <source>
        <dbReference type="Proteomes" id="UP000265864"/>
    </source>
</evidence>
<dbReference type="InterPro" id="IPR030395">
    <property type="entry name" value="GP_PDE_dom"/>
</dbReference>
<dbReference type="Proteomes" id="UP000265864">
    <property type="component" value="Chromosome"/>
</dbReference>
<dbReference type="PROSITE" id="PS51704">
    <property type="entry name" value="GP_PDE"/>
    <property type="match status" value="1"/>
</dbReference>
<evidence type="ECO:0000256" key="1">
    <source>
        <dbReference type="SAM" id="SignalP"/>
    </source>
</evidence>